<feature type="chain" id="PRO_5003848215" evidence="1">
    <location>
        <begin position="29"/>
        <end position="69"/>
    </location>
</feature>
<accession>K1M406</accession>
<evidence type="ECO:0000256" key="1">
    <source>
        <dbReference type="SAM" id="SignalP"/>
    </source>
</evidence>
<gene>
    <name evidence="2" type="ORF">B879_00271</name>
</gene>
<dbReference type="AlphaFoldDB" id="K1M406"/>
<dbReference type="Proteomes" id="UP000004478">
    <property type="component" value="Unassembled WGS sequence"/>
</dbReference>
<comment type="caution">
    <text evidence="2">The sequence shown here is derived from an EMBL/GenBank/DDBJ whole genome shotgun (WGS) entry which is preliminary data.</text>
</comment>
<reference evidence="2 3" key="1">
    <citation type="journal article" date="2012" name="J. Bacteriol.">
        <title>Draft Genome Sequence of Cecembia lonarensis Strain LW9T, Isolated from Lonar Lake, a Haloalkaline Lake in India.</title>
        <authorList>
            <person name="Shivaji S."/>
            <person name="Ara S."/>
            <person name="Singh A."/>
            <person name="Pinnaka A.K."/>
        </authorList>
    </citation>
    <scope>NUCLEOTIDE SEQUENCE [LARGE SCALE GENOMIC DNA]</scope>
    <source>
        <strain evidence="2 3">LW9</strain>
    </source>
</reference>
<dbReference type="EMBL" id="AMGM01000003">
    <property type="protein sequence ID" value="EKB50984.1"/>
    <property type="molecule type" value="Genomic_DNA"/>
</dbReference>
<keyword evidence="1" id="KW-0732">Signal</keyword>
<organism evidence="2 3">
    <name type="scientific">Cecembia lonarensis (strain CCUG 58316 / KCTC 22772 / LW9)</name>
    <dbReference type="NCBI Taxonomy" id="1225176"/>
    <lineage>
        <taxon>Bacteria</taxon>
        <taxon>Pseudomonadati</taxon>
        <taxon>Bacteroidota</taxon>
        <taxon>Cytophagia</taxon>
        <taxon>Cytophagales</taxon>
        <taxon>Cyclobacteriaceae</taxon>
        <taxon>Cecembia</taxon>
    </lineage>
</organism>
<feature type="signal peptide" evidence="1">
    <location>
        <begin position="1"/>
        <end position="28"/>
    </location>
</feature>
<name>K1M406_CECL9</name>
<evidence type="ECO:0000313" key="3">
    <source>
        <dbReference type="Proteomes" id="UP000004478"/>
    </source>
</evidence>
<sequence length="69" mass="7611">MKKFLLASFFLFLVGMLCLPYTSEKAHAQNIETGHWVDVYLGNPVPVMQLCAGVGVSCVLGDWRPPGEQ</sequence>
<evidence type="ECO:0000313" key="2">
    <source>
        <dbReference type="EMBL" id="EKB50984.1"/>
    </source>
</evidence>
<keyword evidence="3" id="KW-1185">Reference proteome</keyword>
<dbReference type="RefSeq" id="WP_009183325.1">
    <property type="nucleotide sequence ID" value="NZ_AMGM01000003.1"/>
</dbReference>
<protein>
    <submittedName>
        <fullName evidence="2">Uncharacterized protein</fullName>
    </submittedName>
</protein>
<proteinExistence type="predicted"/>